<dbReference type="Proteomes" id="UP000694567">
    <property type="component" value="Unplaced"/>
</dbReference>
<proteinExistence type="predicted"/>
<sequence>GLVQLWSVGNRFCCYKCGLQNQTEHLTFSKAGVCVCQETEVYLGRRCTGACGMLSPTP</sequence>
<reference evidence="1" key="2">
    <citation type="submission" date="2025-09" db="UniProtKB">
        <authorList>
            <consortium name="Ensembl"/>
        </authorList>
    </citation>
    <scope>IDENTIFICATION</scope>
</reference>
<dbReference type="AlphaFoldDB" id="A0A8C0EJA2"/>
<organism evidence="1 2">
    <name type="scientific">Bubo bubo</name>
    <name type="common">Eurasian eagle-owl</name>
    <name type="synonym">Strix bubo</name>
    <dbReference type="NCBI Taxonomy" id="30461"/>
    <lineage>
        <taxon>Eukaryota</taxon>
        <taxon>Metazoa</taxon>
        <taxon>Chordata</taxon>
        <taxon>Craniata</taxon>
        <taxon>Vertebrata</taxon>
        <taxon>Euteleostomi</taxon>
        <taxon>Archelosauria</taxon>
        <taxon>Archosauria</taxon>
        <taxon>Dinosauria</taxon>
        <taxon>Saurischia</taxon>
        <taxon>Theropoda</taxon>
        <taxon>Coelurosauria</taxon>
        <taxon>Aves</taxon>
        <taxon>Neognathae</taxon>
        <taxon>Neoaves</taxon>
        <taxon>Telluraves</taxon>
        <taxon>Strigiformes</taxon>
        <taxon>Strigidae</taxon>
        <taxon>Bubo</taxon>
    </lineage>
</organism>
<evidence type="ECO:0000313" key="1">
    <source>
        <dbReference type="Ensembl" id="ENSBOBP00000004740.1"/>
    </source>
</evidence>
<protein>
    <submittedName>
        <fullName evidence="1">Uncharacterized protein</fullName>
    </submittedName>
</protein>
<accession>A0A8C0EJA2</accession>
<keyword evidence="2" id="KW-1185">Reference proteome</keyword>
<evidence type="ECO:0000313" key="2">
    <source>
        <dbReference type="Proteomes" id="UP000694567"/>
    </source>
</evidence>
<dbReference type="Ensembl" id="ENSBOBT00000004868.1">
    <property type="protein sequence ID" value="ENSBOBP00000004740.1"/>
    <property type="gene ID" value="ENSBOBG00000003237.1"/>
</dbReference>
<reference evidence="1" key="1">
    <citation type="submission" date="2025-08" db="UniProtKB">
        <authorList>
            <consortium name="Ensembl"/>
        </authorList>
    </citation>
    <scope>IDENTIFICATION</scope>
</reference>
<name>A0A8C0EJA2_BUBBB</name>